<dbReference type="InterPro" id="IPR036241">
    <property type="entry name" value="NSFL1C_SEP_dom_sf"/>
</dbReference>
<dbReference type="EMBL" id="JARJCN010000066">
    <property type="protein sequence ID" value="KAJ7078449.1"/>
    <property type="molecule type" value="Genomic_DNA"/>
</dbReference>
<accession>A0AAD6XH14</accession>
<dbReference type="SUPFAM" id="SSF54236">
    <property type="entry name" value="Ubiquitin-like"/>
    <property type="match status" value="1"/>
</dbReference>
<feature type="region of interest" description="Disordered" evidence="1">
    <location>
        <begin position="230"/>
        <end position="270"/>
    </location>
</feature>
<protein>
    <submittedName>
        <fullName evidence="4">Uncharacterized protein</fullName>
    </submittedName>
</protein>
<comment type="caution">
    <text evidence="4">The sequence shown here is derived from an EMBL/GenBank/DDBJ whole genome shotgun (WGS) entry which is preliminary data.</text>
</comment>
<sequence length="350" mass="34987">MSNDNPSAPRSLSAGPVNEPLPTAWVRPAAPRVGRIGAWGASAGGSAHSTGGGGGARIASLRDIASAPSPARHAPASGPSRRPNPRGGPGGSMVRDLLRRAAETGAAPAPLAPARGTAFIGGGHTLGSDDIASTFIPDPRAADPDTAPATRRLTFWRDGFTVEDGPLMRYDDPAHAAVLEAIHSGLAPPALLNVRPGQPVEVVVAKRTTEDFVPPRDAWGAGGVRLGAPVPGLSGAGPSASTSASTSASGSDSAASAPYAPPAAMAPTVDESAPVAQVQVRLADGGRLLARLNTTHTVADLRAFIDANAAHPGPAPAYTLHTTFPTRTLEDAQSVGGAGLGGSVVVQRVG</sequence>
<keyword evidence="5" id="KW-1185">Reference proteome</keyword>
<dbReference type="InterPro" id="IPR029071">
    <property type="entry name" value="Ubiquitin-like_domsf"/>
</dbReference>
<dbReference type="Pfam" id="PF08059">
    <property type="entry name" value="SEP"/>
    <property type="match status" value="1"/>
</dbReference>
<evidence type="ECO:0000259" key="2">
    <source>
        <dbReference type="PROSITE" id="PS50033"/>
    </source>
</evidence>
<feature type="domain" description="UBX" evidence="2">
    <location>
        <begin position="271"/>
        <end position="328"/>
    </location>
</feature>
<organism evidence="4 5">
    <name type="scientific">Mycena belliarum</name>
    <dbReference type="NCBI Taxonomy" id="1033014"/>
    <lineage>
        <taxon>Eukaryota</taxon>
        <taxon>Fungi</taxon>
        <taxon>Dikarya</taxon>
        <taxon>Basidiomycota</taxon>
        <taxon>Agaricomycotina</taxon>
        <taxon>Agaricomycetes</taxon>
        <taxon>Agaricomycetidae</taxon>
        <taxon>Agaricales</taxon>
        <taxon>Marasmiineae</taxon>
        <taxon>Mycenaceae</taxon>
        <taxon>Mycena</taxon>
    </lineage>
</organism>
<dbReference type="SMART" id="SM00553">
    <property type="entry name" value="SEP"/>
    <property type="match status" value="1"/>
</dbReference>
<dbReference type="GO" id="GO:0007030">
    <property type="term" value="P:Golgi organization"/>
    <property type="evidence" value="ECO:0007669"/>
    <property type="project" value="TreeGrafter"/>
</dbReference>
<dbReference type="GO" id="GO:0043161">
    <property type="term" value="P:proteasome-mediated ubiquitin-dependent protein catabolic process"/>
    <property type="evidence" value="ECO:0007669"/>
    <property type="project" value="TreeGrafter"/>
</dbReference>
<feature type="domain" description="SEP" evidence="3">
    <location>
        <begin position="148"/>
        <end position="213"/>
    </location>
</feature>
<dbReference type="GO" id="GO:0061025">
    <property type="term" value="P:membrane fusion"/>
    <property type="evidence" value="ECO:0007669"/>
    <property type="project" value="TreeGrafter"/>
</dbReference>
<evidence type="ECO:0000313" key="4">
    <source>
        <dbReference type="EMBL" id="KAJ7078449.1"/>
    </source>
</evidence>
<reference evidence="4" key="1">
    <citation type="submission" date="2023-03" db="EMBL/GenBank/DDBJ databases">
        <title>Massive genome expansion in bonnet fungi (Mycena s.s.) driven by repeated elements and novel gene families across ecological guilds.</title>
        <authorList>
            <consortium name="Lawrence Berkeley National Laboratory"/>
            <person name="Harder C.B."/>
            <person name="Miyauchi S."/>
            <person name="Viragh M."/>
            <person name="Kuo A."/>
            <person name="Thoen E."/>
            <person name="Andreopoulos B."/>
            <person name="Lu D."/>
            <person name="Skrede I."/>
            <person name="Drula E."/>
            <person name="Henrissat B."/>
            <person name="Morin E."/>
            <person name="Kohler A."/>
            <person name="Barry K."/>
            <person name="LaButti K."/>
            <person name="Morin E."/>
            <person name="Salamov A."/>
            <person name="Lipzen A."/>
            <person name="Mereny Z."/>
            <person name="Hegedus B."/>
            <person name="Baldrian P."/>
            <person name="Stursova M."/>
            <person name="Weitz H."/>
            <person name="Taylor A."/>
            <person name="Grigoriev I.V."/>
            <person name="Nagy L.G."/>
            <person name="Martin F."/>
            <person name="Kauserud H."/>
        </authorList>
    </citation>
    <scope>NUCLEOTIDE SEQUENCE</scope>
    <source>
        <strain evidence="4">CBHHK173m</strain>
    </source>
</reference>
<dbReference type="CDD" id="cd01770">
    <property type="entry name" value="UBX_UBXN2"/>
    <property type="match status" value="1"/>
</dbReference>
<feature type="compositionally biased region" description="Low complexity" evidence="1">
    <location>
        <begin position="230"/>
        <end position="268"/>
    </location>
</feature>
<evidence type="ECO:0000256" key="1">
    <source>
        <dbReference type="SAM" id="MobiDB-lite"/>
    </source>
</evidence>
<dbReference type="Pfam" id="PF00789">
    <property type="entry name" value="UBX"/>
    <property type="match status" value="1"/>
</dbReference>
<dbReference type="FunFam" id="3.30.420.210:FF:000002">
    <property type="entry name" value="UBX domain-containing protein 1"/>
    <property type="match status" value="1"/>
</dbReference>
<dbReference type="AlphaFoldDB" id="A0AAD6XH14"/>
<dbReference type="Proteomes" id="UP001222325">
    <property type="component" value="Unassembled WGS sequence"/>
</dbReference>
<dbReference type="GO" id="GO:0043130">
    <property type="term" value="F:ubiquitin binding"/>
    <property type="evidence" value="ECO:0007669"/>
    <property type="project" value="TreeGrafter"/>
</dbReference>
<feature type="compositionally biased region" description="Low complexity" evidence="1">
    <location>
        <begin position="65"/>
        <end position="81"/>
    </location>
</feature>
<dbReference type="GO" id="GO:0005829">
    <property type="term" value="C:cytosol"/>
    <property type="evidence" value="ECO:0007669"/>
    <property type="project" value="TreeGrafter"/>
</dbReference>
<dbReference type="PANTHER" id="PTHR23333">
    <property type="entry name" value="UBX DOMAIN CONTAINING PROTEIN"/>
    <property type="match status" value="1"/>
</dbReference>
<dbReference type="Gene3D" id="3.30.420.210">
    <property type="entry name" value="SEP domain"/>
    <property type="match status" value="1"/>
</dbReference>
<dbReference type="PROSITE" id="PS50033">
    <property type="entry name" value="UBX"/>
    <property type="match status" value="1"/>
</dbReference>
<feature type="compositionally biased region" description="Polar residues" evidence="1">
    <location>
        <begin position="1"/>
        <end position="10"/>
    </location>
</feature>
<dbReference type="GO" id="GO:0005634">
    <property type="term" value="C:nucleus"/>
    <property type="evidence" value="ECO:0007669"/>
    <property type="project" value="TreeGrafter"/>
</dbReference>
<proteinExistence type="predicted"/>
<dbReference type="GO" id="GO:0031468">
    <property type="term" value="P:nuclear membrane reassembly"/>
    <property type="evidence" value="ECO:0007669"/>
    <property type="project" value="TreeGrafter"/>
</dbReference>
<evidence type="ECO:0000313" key="5">
    <source>
        <dbReference type="Proteomes" id="UP001222325"/>
    </source>
</evidence>
<dbReference type="GO" id="GO:0000045">
    <property type="term" value="P:autophagosome assembly"/>
    <property type="evidence" value="ECO:0007669"/>
    <property type="project" value="TreeGrafter"/>
</dbReference>
<name>A0AAD6XH14_9AGAR</name>
<feature type="region of interest" description="Disordered" evidence="1">
    <location>
        <begin position="1"/>
        <end position="93"/>
    </location>
</feature>
<dbReference type="PANTHER" id="PTHR23333:SF20">
    <property type="entry name" value="NSFL1 COFACTOR P47"/>
    <property type="match status" value="1"/>
</dbReference>
<dbReference type="InterPro" id="IPR001012">
    <property type="entry name" value="UBX_dom"/>
</dbReference>
<dbReference type="SUPFAM" id="SSF102848">
    <property type="entry name" value="NSFL1 (p97 ATPase) cofactor p47, SEP domain"/>
    <property type="match status" value="1"/>
</dbReference>
<dbReference type="Gene3D" id="3.10.20.90">
    <property type="entry name" value="Phosphatidylinositol 3-kinase Catalytic Subunit, Chain A, domain 1"/>
    <property type="match status" value="1"/>
</dbReference>
<dbReference type="PROSITE" id="PS51399">
    <property type="entry name" value="SEP"/>
    <property type="match status" value="1"/>
</dbReference>
<gene>
    <name evidence="4" type="ORF">B0H15DRAFT_804859</name>
</gene>
<dbReference type="InterPro" id="IPR012989">
    <property type="entry name" value="SEP_domain"/>
</dbReference>
<dbReference type="SMART" id="SM00166">
    <property type="entry name" value="UBX"/>
    <property type="match status" value="1"/>
</dbReference>
<evidence type="ECO:0000259" key="3">
    <source>
        <dbReference type="PROSITE" id="PS51399"/>
    </source>
</evidence>
<feature type="compositionally biased region" description="Low complexity" evidence="1">
    <location>
        <begin position="34"/>
        <end position="49"/>
    </location>
</feature>